<sequence>MAPAPQAAISMADGPRLSRLPGTPNRRPQEAIINNSLPVRNGPFIPSSSPVQRHVTYLHTRQQAAQPITRASDNPFGPLVEVPEEPADPPNTAEEAIANGQEELDIRAKIVSAYTAAISQCTQQFTSSYGKKFANHPQKTLFQHWQTYRGSSQASGGGKLCCHRKKCRISSARERKNPPLQVSAIPPSQLRFPTK</sequence>
<feature type="region of interest" description="Disordered" evidence="1">
    <location>
        <begin position="1"/>
        <end position="41"/>
    </location>
</feature>
<gene>
    <name evidence="2" type="ORF">QQS21_012128</name>
</gene>
<accession>A0AAJ0CBT2</accession>
<dbReference type="EMBL" id="JASWJB010000472">
    <property type="protein sequence ID" value="KAK2590199.1"/>
    <property type="molecule type" value="Genomic_DNA"/>
</dbReference>
<proteinExistence type="predicted"/>
<keyword evidence="3" id="KW-1185">Reference proteome</keyword>
<comment type="caution">
    <text evidence="2">The sequence shown here is derived from an EMBL/GenBank/DDBJ whole genome shotgun (WGS) entry which is preliminary data.</text>
</comment>
<evidence type="ECO:0000313" key="3">
    <source>
        <dbReference type="Proteomes" id="UP001251528"/>
    </source>
</evidence>
<protein>
    <submittedName>
        <fullName evidence="2">Uncharacterized protein</fullName>
    </submittedName>
</protein>
<reference evidence="2" key="1">
    <citation type="submission" date="2023-06" db="EMBL/GenBank/DDBJ databases">
        <title>Conoideocrella luteorostrata (Hypocreales: Clavicipitaceae), a potential biocontrol fungus for elongate hemlock scale in United States Christmas tree production areas.</title>
        <authorList>
            <person name="Barrett H."/>
            <person name="Lovett B."/>
            <person name="Macias A.M."/>
            <person name="Stajich J.E."/>
            <person name="Kasson M.T."/>
        </authorList>
    </citation>
    <scope>NUCLEOTIDE SEQUENCE</scope>
    <source>
        <strain evidence="2">ARSEF 14590</strain>
    </source>
</reference>
<organism evidence="2 3">
    <name type="scientific">Conoideocrella luteorostrata</name>
    <dbReference type="NCBI Taxonomy" id="1105319"/>
    <lineage>
        <taxon>Eukaryota</taxon>
        <taxon>Fungi</taxon>
        <taxon>Dikarya</taxon>
        <taxon>Ascomycota</taxon>
        <taxon>Pezizomycotina</taxon>
        <taxon>Sordariomycetes</taxon>
        <taxon>Hypocreomycetidae</taxon>
        <taxon>Hypocreales</taxon>
        <taxon>Clavicipitaceae</taxon>
        <taxon>Conoideocrella</taxon>
    </lineage>
</organism>
<dbReference type="Proteomes" id="UP001251528">
    <property type="component" value="Unassembled WGS sequence"/>
</dbReference>
<evidence type="ECO:0000256" key="1">
    <source>
        <dbReference type="SAM" id="MobiDB-lite"/>
    </source>
</evidence>
<name>A0AAJ0CBT2_9HYPO</name>
<feature type="region of interest" description="Disordered" evidence="1">
    <location>
        <begin position="171"/>
        <end position="195"/>
    </location>
</feature>
<dbReference type="AlphaFoldDB" id="A0AAJ0CBT2"/>
<evidence type="ECO:0000313" key="2">
    <source>
        <dbReference type="EMBL" id="KAK2590199.1"/>
    </source>
</evidence>